<dbReference type="InterPro" id="IPR054236">
    <property type="entry name" value="DUF6963"/>
</dbReference>
<dbReference type="Proteomes" id="UP001559025">
    <property type="component" value="Unassembled WGS sequence"/>
</dbReference>
<name>A0ABV3WXM2_9HYPH</name>
<dbReference type="Pfam" id="PF23920">
    <property type="entry name" value="DUF7259"/>
    <property type="match status" value="1"/>
</dbReference>
<evidence type="ECO:0000313" key="4">
    <source>
        <dbReference type="Proteomes" id="UP001559025"/>
    </source>
</evidence>
<feature type="domain" description="DUF6963" evidence="1">
    <location>
        <begin position="2"/>
        <end position="215"/>
    </location>
</feature>
<organism evidence="3 4">
    <name type="scientific">Neoaquamicrobium sediminum</name>
    <dbReference type="NCBI Taxonomy" id="1849104"/>
    <lineage>
        <taxon>Bacteria</taxon>
        <taxon>Pseudomonadati</taxon>
        <taxon>Pseudomonadota</taxon>
        <taxon>Alphaproteobacteria</taxon>
        <taxon>Hyphomicrobiales</taxon>
        <taxon>Phyllobacteriaceae</taxon>
        <taxon>Neoaquamicrobium</taxon>
    </lineage>
</organism>
<sequence>MTIGIASFGTRSGAAVFNAVLAAELLGRGAIGGFAVFAILDADGKVHHRWTQDGGVGTLDIPASWHDAGIAACISSGPNRPEPLIQFLPGANGCALVTGHRLPHAPNTSDVPINDAVLARLNAGETPQAAIDAEFAQSPEIDAGLIAITADGALGWANSARVQRRSDLGQACRRDADRGFALLHNSIFIADGPCQNLADALSGIAWGALTSSPARHSFLRLTHPVAFRLAERDRIVVDGAGDIIGLETANPALLTAERVGTAGYLSAEVWQGERSIGIAATELFARMSGGTAHPQTDPDSRNLMMVRLSDVAA</sequence>
<gene>
    <name evidence="3" type="ORF">V1479_17000</name>
</gene>
<evidence type="ECO:0000313" key="3">
    <source>
        <dbReference type="EMBL" id="MEX4009011.1"/>
    </source>
</evidence>
<evidence type="ECO:0000259" key="2">
    <source>
        <dbReference type="Pfam" id="PF23920"/>
    </source>
</evidence>
<feature type="domain" description="DUF7259" evidence="2">
    <location>
        <begin position="225"/>
        <end position="294"/>
    </location>
</feature>
<dbReference type="InterPro" id="IPR055683">
    <property type="entry name" value="DUF7259"/>
</dbReference>
<dbReference type="EMBL" id="JAZHFV010000006">
    <property type="protein sequence ID" value="MEX4009011.1"/>
    <property type="molecule type" value="Genomic_DNA"/>
</dbReference>
<dbReference type="Pfam" id="PF22288">
    <property type="entry name" value="DUF6963"/>
    <property type="match status" value="1"/>
</dbReference>
<reference evidence="3 4" key="1">
    <citation type="submission" date="2024-01" db="EMBL/GenBank/DDBJ databases">
        <title>New evidence supports the origin of RcGTA from prophage.</title>
        <authorList>
            <person name="Xu Y."/>
            <person name="Liu B."/>
            <person name="Chen F."/>
        </authorList>
    </citation>
    <scope>NUCLEOTIDE SEQUENCE [LARGE SCALE GENOMIC DNA]</scope>
    <source>
        <strain evidence="3 4">CBW1107-2</strain>
    </source>
</reference>
<proteinExistence type="predicted"/>
<accession>A0ABV3WXM2</accession>
<dbReference type="RefSeq" id="WP_368803993.1">
    <property type="nucleotide sequence ID" value="NZ_JAZHFV010000006.1"/>
</dbReference>
<comment type="caution">
    <text evidence="3">The sequence shown here is derived from an EMBL/GenBank/DDBJ whole genome shotgun (WGS) entry which is preliminary data.</text>
</comment>
<protein>
    <submittedName>
        <fullName evidence="3">Uncharacterized protein</fullName>
    </submittedName>
</protein>
<keyword evidence="4" id="KW-1185">Reference proteome</keyword>
<evidence type="ECO:0000259" key="1">
    <source>
        <dbReference type="Pfam" id="PF22288"/>
    </source>
</evidence>